<evidence type="ECO:0000259" key="4">
    <source>
        <dbReference type="Pfam" id="PF25597"/>
    </source>
</evidence>
<dbReference type="Pfam" id="PF25597">
    <property type="entry name" value="SH3_retrovirus"/>
    <property type="match status" value="1"/>
</dbReference>
<feature type="compositionally biased region" description="Polar residues" evidence="1">
    <location>
        <begin position="444"/>
        <end position="453"/>
    </location>
</feature>
<feature type="domain" description="Reverse transcriptase Ty1/copia-type" evidence="2">
    <location>
        <begin position="540"/>
        <end position="592"/>
    </location>
</feature>
<dbReference type="InterPro" id="IPR057670">
    <property type="entry name" value="SH3_retrovirus"/>
</dbReference>
<feature type="compositionally biased region" description="Polar residues" evidence="1">
    <location>
        <begin position="462"/>
        <end position="477"/>
    </location>
</feature>
<dbReference type="Proteomes" id="UP001151760">
    <property type="component" value="Unassembled WGS sequence"/>
</dbReference>
<dbReference type="EMBL" id="BQNB010010424">
    <property type="protein sequence ID" value="GJS77108.1"/>
    <property type="molecule type" value="Genomic_DNA"/>
</dbReference>
<evidence type="ECO:0000256" key="1">
    <source>
        <dbReference type="SAM" id="MobiDB-lite"/>
    </source>
</evidence>
<sequence length="593" mass="67459">MYRIDTRTTQTRAPQLPQTSRNTNPHVSTSTGVIHKTNVSRPQLRSTQMKDKVMPNNSQVKDKKTEVEDHPRISSISNKTKSVTACNDSLKSRTSNVNAICATCGKCVFNSNHDACVSKYLNDVNARTKKPKVVPISTRKPKSQANKSVATPHKKTVASESTTQKSKSYYRMLYEKTSKAWKWWIEQQCPSGYKWVPKTKTKWVPKVRNENVKKKVSFAIDNASRITNIVQLIIFIVDSGCTKHMTGNLTLLCNFVEKYLDTVRFGNDQFALILGYRDLVQGNIMINRVYYVKGLNHNLFSVGQFYDADLEVAFRKSTCFVRDLQGNDLITDKMKEKRDSCILVGYSTQSKGYRVYNKRTRLIVESIHLRFDEIKEMTETYVANDTSGLVPQRQKASDYENSGLVPQLQNVFPSADTTVPSQQELDLLFGPLYDEFFNAGTSSVNKSSSLTDNSKQKDTPPIMNNPSSIEPTTPTNVNDEENNDNQAEDAQFQQDEFINPFCTPEAMADSAWIEAMQEELHQFDRLQVWELVDKPFGKNEEGNDFEESFAPVARLEVVRIFVAYAAYKSFPIYQMDVKMAFLNGPLKEEVYVA</sequence>
<evidence type="ECO:0000259" key="2">
    <source>
        <dbReference type="Pfam" id="PF07727"/>
    </source>
</evidence>
<feature type="compositionally biased region" description="Basic and acidic residues" evidence="1">
    <location>
        <begin position="60"/>
        <end position="72"/>
    </location>
</feature>
<evidence type="ECO:0000259" key="3">
    <source>
        <dbReference type="Pfam" id="PF22936"/>
    </source>
</evidence>
<evidence type="ECO:0000313" key="5">
    <source>
        <dbReference type="EMBL" id="GJS77108.1"/>
    </source>
</evidence>
<gene>
    <name evidence="5" type="ORF">Tco_0726989</name>
</gene>
<keyword evidence="6" id="KW-1185">Reference proteome</keyword>
<organism evidence="5 6">
    <name type="scientific">Tanacetum coccineum</name>
    <dbReference type="NCBI Taxonomy" id="301880"/>
    <lineage>
        <taxon>Eukaryota</taxon>
        <taxon>Viridiplantae</taxon>
        <taxon>Streptophyta</taxon>
        <taxon>Embryophyta</taxon>
        <taxon>Tracheophyta</taxon>
        <taxon>Spermatophyta</taxon>
        <taxon>Magnoliopsida</taxon>
        <taxon>eudicotyledons</taxon>
        <taxon>Gunneridae</taxon>
        <taxon>Pentapetalae</taxon>
        <taxon>asterids</taxon>
        <taxon>campanulids</taxon>
        <taxon>Asterales</taxon>
        <taxon>Asteraceae</taxon>
        <taxon>Asteroideae</taxon>
        <taxon>Anthemideae</taxon>
        <taxon>Anthemidinae</taxon>
        <taxon>Tanacetum</taxon>
    </lineage>
</organism>
<feature type="compositionally biased region" description="Acidic residues" evidence="1">
    <location>
        <begin position="478"/>
        <end position="487"/>
    </location>
</feature>
<dbReference type="InterPro" id="IPR054722">
    <property type="entry name" value="PolX-like_BBD"/>
</dbReference>
<protein>
    <submittedName>
        <fullName evidence="5">Retrovirus-related pol polyprotein from transposon TNT 1-94</fullName>
    </submittedName>
</protein>
<reference evidence="5" key="2">
    <citation type="submission" date="2022-01" db="EMBL/GenBank/DDBJ databases">
        <authorList>
            <person name="Yamashiro T."/>
            <person name="Shiraishi A."/>
            <person name="Satake H."/>
            <person name="Nakayama K."/>
        </authorList>
    </citation>
    <scope>NUCLEOTIDE SEQUENCE</scope>
</reference>
<reference evidence="5" key="1">
    <citation type="journal article" date="2022" name="Int. J. Mol. Sci.">
        <title>Draft Genome of Tanacetum Coccineum: Genomic Comparison of Closely Related Tanacetum-Family Plants.</title>
        <authorList>
            <person name="Yamashiro T."/>
            <person name="Shiraishi A."/>
            <person name="Nakayama K."/>
            <person name="Satake H."/>
        </authorList>
    </citation>
    <scope>NUCLEOTIDE SEQUENCE</scope>
</reference>
<feature type="region of interest" description="Disordered" evidence="1">
    <location>
        <begin position="1"/>
        <end position="72"/>
    </location>
</feature>
<evidence type="ECO:0000313" key="6">
    <source>
        <dbReference type="Proteomes" id="UP001151760"/>
    </source>
</evidence>
<proteinExistence type="predicted"/>
<dbReference type="Pfam" id="PF22936">
    <property type="entry name" value="Pol_BBD"/>
    <property type="match status" value="1"/>
</dbReference>
<feature type="compositionally biased region" description="Polar residues" evidence="1">
    <location>
        <begin position="7"/>
        <end position="47"/>
    </location>
</feature>
<feature type="domain" description="Retroviral polymerase SH3-like" evidence="4">
    <location>
        <begin position="330"/>
        <end position="377"/>
    </location>
</feature>
<name>A0ABQ4YJB2_9ASTR</name>
<feature type="region of interest" description="Disordered" evidence="1">
    <location>
        <begin position="444"/>
        <end position="488"/>
    </location>
</feature>
<dbReference type="InterPro" id="IPR013103">
    <property type="entry name" value="RVT_2"/>
</dbReference>
<dbReference type="Pfam" id="PF07727">
    <property type="entry name" value="RVT_2"/>
    <property type="match status" value="1"/>
</dbReference>
<accession>A0ABQ4YJB2</accession>
<comment type="caution">
    <text evidence="5">The sequence shown here is derived from an EMBL/GenBank/DDBJ whole genome shotgun (WGS) entry which is preliminary data.</text>
</comment>
<feature type="domain" description="Retrovirus-related Pol polyprotein from transposon TNT 1-94-like beta-barrel" evidence="3">
    <location>
        <begin position="235"/>
        <end position="307"/>
    </location>
</feature>